<sequence>MALEIDGFEVFRSIGSHRAAFEAIAPDVVKAARTLVVKLIKDKKTELAAVRAIHSALGAEAFGLVTDGMSDAEIKSLGSKLDKHNPVFKETDPAAQRRLVLALAGGMAEPAEKSKAAPKAPKVTKSKKVADPKSLERISFSSAGATRKR</sequence>
<name>A0A327KIB0_9BRAD</name>
<evidence type="ECO:0000313" key="3">
    <source>
        <dbReference type="Proteomes" id="UP000248863"/>
    </source>
</evidence>
<dbReference type="Proteomes" id="UP000248863">
    <property type="component" value="Unassembled WGS sequence"/>
</dbReference>
<protein>
    <submittedName>
        <fullName evidence="2">Uncharacterized protein</fullName>
    </submittedName>
</protein>
<dbReference type="EMBL" id="NPEU01000156">
    <property type="protein sequence ID" value="RAI37886.1"/>
    <property type="molecule type" value="Genomic_DNA"/>
</dbReference>
<gene>
    <name evidence="2" type="ORF">CH338_14565</name>
</gene>
<dbReference type="RefSeq" id="WP_111357874.1">
    <property type="nucleotide sequence ID" value="NZ_NHSK01000047.1"/>
</dbReference>
<feature type="compositionally biased region" description="Polar residues" evidence="1">
    <location>
        <begin position="139"/>
        <end position="149"/>
    </location>
</feature>
<dbReference type="OrthoDB" id="8005831at2"/>
<reference evidence="2 3" key="1">
    <citation type="submission" date="2017-07" db="EMBL/GenBank/DDBJ databases">
        <title>Draft Genome Sequences of Select Purple Nonsulfur Bacteria.</title>
        <authorList>
            <person name="Lasarre B."/>
            <person name="Mckinlay J.B."/>
        </authorList>
    </citation>
    <scope>NUCLEOTIDE SEQUENCE [LARGE SCALE GENOMIC DNA]</scope>
    <source>
        <strain evidence="2 3">DSM 11907</strain>
    </source>
</reference>
<evidence type="ECO:0000256" key="1">
    <source>
        <dbReference type="SAM" id="MobiDB-lite"/>
    </source>
</evidence>
<keyword evidence="3" id="KW-1185">Reference proteome</keyword>
<evidence type="ECO:0000313" key="2">
    <source>
        <dbReference type="EMBL" id="RAI37886.1"/>
    </source>
</evidence>
<comment type="caution">
    <text evidence="2">The sequence shown here is derived from an EMBL/GenBank/DDBJ whole genome shotgun (WGS) entry which is preliminary data.</text>
</comment>
<accession>A0A327KIB0</accession>
<feature type="region of interest" description="Disordered" evidence="1">
    <location>
        <begin position="107"/>
        <end position="149"/>
    </location>
</feature>
<dbReference type="AlphaFoldDB" id="A0A327KIB0"/>
<proteinExistence type="predicted"/>
<organism evidence="2 3">
    <name type="scientific">Rhodoplanes elegans</name>
    <dbReference type="NCBI Taxonomy" id="29408"/>
    <lineage>
        <taxon>Bacteria</taxon>
        <taxon>Pseudomonadati</taxon>
        <taxon>Pseudomonadota</taxon>
        <taxon>Alphaproteobacteria</taxon>
        <taxon>Hyphomicrobiales</taxon>
        <taxon>Nitrobacteraceae</taxon>
        <taxon>Rhodoplanes</taxon>
    </lineage>
</organism>